<accession>A0ABN2U5G8</accession>
<organism evidence="1 2">
    <name type="scientific">Yaniella flava</name>
    <dbReference type="NCBI Taxonomy" id="287930"/>
    <lineage>
        <taxon>Bacteria</taxon>
        <taxon>Bacillati</taxon>
        <taxon>Actinomycetota</taxon>
        <taxon>Actinomycetes</taxon>
        <taxon>Micrococcales</taxon>
        <taxon>Micrococcaceae</taxon>
        <taxon>Yaniella</taxon>
    </lineage>
</organism>
<dbReference type="EMBL" id="BAAAMN010000010">
    <property type="protein sequence ID" value="GAA2029136.1"/>
    <property type="molecule type" value="Genomic_DNA"/>
</dbReference>
<evidence type="ECO:0000313" key="2">
    <source>
        <dbReference type="Proteomes" id="UP001501461"/>
    </source>
</evidence>
<keyword evidence="2" id="KW-1185">Reference proteome</keyword>
<evidence type="ECO:0000313" key="1">
    <source>
        <dbReference type="EMBL" id="GAA2029136.1"/>
    </source>
</evidence>
<reference evidence="2" key="1">
    <citation type="journal article" date="2019" name="Int. J. Syst. Evol. Microbiol.">
        <title>The Global Catalogue of Microorganisms (GCM) 10K type strain sequencing project: providing services to taxonomists for standard genome sequencing and annotation.</title>
        <authorList>
            <consortium name="The Broad Institute Genomics Platform"/>
            <consortium name="The Broad Institute Genome Sequencing Center for Infectious Disease"/>
            <person name="Wu L."/>
            <person name="Ma J."/>
        </authorList>
    </citation>
    <scope>NUCLEOTIDE SEQUENCE [LARGE SCALE GENOMIC DNA]</scope>
    <source>
        <strain evidence="2">JCM 13595</strain>
    </source>
</reference>
<name>A0ABN2U5G8_9MICC</name>
<sequence length="98" mass="11563">MWEETNENVDRVRSIRGLWTTQDWAHQKLRNRACRAWHYQNNSIGEDRTQQEAVEIMSDFDMEHRWPELSNNNVAPSYSPLLQRGTKVGFQIGTTSKI</sequence>
<proteinExistence type="predicted"/>
<comment type="caution">
    <text evidence="1">The sequence shown here is derived from an EMBL/GenBank/DDBJ whole genome shotgun (WGS) entry which is preliminary data.</text>
</comment>
<gene>
    <name evidence="1" type="ORF">GCM10009720_06250</name>
</gene>
<protein>
    <submittedName>
        <fullName evidence="1">Uncharacterized protein</fullName>
    </submittedName>
</protein>
<dbReference type="Proteomes" id="UP001501461">
    <property type="component" value="Unassembled WGS sequence"/>
</dbReference>